<organism evidence="1 2">
    <name type="scientific">Pseudobacillus wudalianchiensis</name>
    <dbReference type="NCBI Taxonomy" id="1743143"/>
    <lineage>
        <taxon>Bacteria</taxon>
        <taxon>Bacillati</taxon>
        <taxon>Bacillota</taxon>
        <taxon>Bacilli</taxon>
        <taxon>Bacillales</taxon>
        <taxon>Bacillaceae</taxon>
        <taxon>Pseudobacillus</taxon>
    </lineage>
</organism>
<dbReference type="Gene3D" id="2.30.110.40">
    <property type="entry name" value="Phage tail tube protein"/>
    <property type="match status" value="1"/>
</dbReference>
<comment type="caution">
    <text evidence="1">The sequence shown here is derived from an EMBL/GenBank/DDBJ whole genome shotgun (WGS) entry which is preliminary data.</text>
</comment>
<dbReference type="InterPro" id="IPR038628">
    <property type="entry name" value="XkdM-like_sf"/>
</dbReference>
<gene>
    <name evidence="1" type="ORF">A8F95_08575</name>
</gene>
<proteinExistence type="predicted"/>
<dbReference type="SUPFAM" id="SSF69279">
    <property type="entry name" value="Phage tail proteins"/>
    <property type="match status" value="1"/>
</dbReference>
<evidence type="ECO:0000313" key="2">
    <source>
        <dbReference type="Proteomes" id="UP000092578"/>
    </source>
</evidence>
<dbReference type="RefSeq" id="WP_065410739.1">
    <property type="nucleotide sequence ID" value="NZ_MAYT01000023.1"/>
</dbReference>
<reference evidence="2" key="1">
    <citation type="submission" date="2016-05" db="EMBL/GenBank/DDBJ databases">
        <authorList>
            <person name="Liu B."/>
            <person name="Wang J."/>
            <person name="Zhu Y."/>
            <person name="Liu G."/>
            <person name="Chen Q."/>
            <person name="Chen Z."/>
            <person name="Lan J."/>
            <person name="Che J."/>
            <person name="Ge C."/>
            <person name="Shi H."/>
            <person name="Pan Z."/>
            <person name="Liu X."/>
        </authorList>
    </citation>
    <scope>NUCLEOTIDE SEQUENCE [LARGE SCALE GENOMIC DNA]</scope>
    <source>
        <strain evidence="2">FJAT-27215</strain>
    </source>
</reference>
<sequence length="146" mass="16923">MNPYQDYEAISGTYGKVYEEGKWLAQFHSVKTDAEAKYADVPQAGNNTMGKKYMGEEYTGTAVCKHYETEFKKRLARSKDPNQKPFVTDWLVALEDPAAIGYEKVRLYGVKFTKWPIIGFEHGSLEDLEFEFTFRDYEYVEEIAAR</sequence>
<dbReference type="Proteomes" id="UP000092578">
    <property type="component" value="Unassembled WGS sequence"/>
</dbReference>
<accession>A0A1B9ATS7</accession>
<dbReference type="EMBL" id="MAYT01000023">
    <property type="protein sequence ID" value="OCA87292.1"/>
    <property type="molecule type" value="Genomic_DNA"/>
</dbReference>
<keyword evidence="2" id="KW-1185">Reference proteome</keyword>
<evidence type="ECO:0000313" key="1">
    <source>
        <dbReference type="EMBL" id="OCA87292.1"/>
    </source>
</evidence>
<dbReference type="InterPro" id="IPR018989">
    <property type="entry name" value="DUF2001"/>
</dbReference>
<protein>
    <recommendedName>
        <fullName evidence="3">Phage portal protein</fullName>
    </recommendedName>
</protein>
<dbReference type="AlphaFoldDB" id="A0A1B9ATS7"/>
<dbReference type="Pfam" id="PF09393">
    <property type="entry name" value="DUF2001"/>
    <property type="match status" value="1"/>
</dbReference>
<name>A0A1B9ATS7_9BACI</name>
<evidence type="ECO:0008006" key="3">
    <source>
        <dbReference type="Google" id="ProtNLM"/>
    </source>
</evidence>